<keyword evidence="2 6" id="KW-0812">Transmembrane</keyword>
<dbReference type="PRINTS" id="PR01490">
    <property type="entry name" value="RTXTOXIND"/>
</dbReference>
<accession>A0A1D3UC21</accession>
<dbReference type="OrthoDB" id="7057889at2"/>
<dbReference type="EMBL" id="FMMM01000012">
    <property type="protein sequence ID" value="SCQ17694.1"/>
    <property type="molecule type" value="Genomic_DNA"/>
</dbReference>
<evidence type="ECO:0000313" key="7">
    <source>
        <dbReference type="EMBL" id="SCQ17694.1"/>
    </source>
</evidence>
<comment type="subcellular location">
    <subcellularLocation>
        <location evidence="1">Membrane</location>
        <topology evidence="1">Single-pass membrane protein</topology>
    </subcellularLocation>
</comment>
<protein>
    <submittedName>
        <fullName evidence="7">Hemolysin secretion protein D, chromosomal</fullName>
    </submittedName>
</protein>
<keyword evidence="3 6" id="KW-1133">Transmembrane helix</keyword>
<sequence length="437" mass="49923">MEKEEKKYKEIELRSEEVQEVMGEIPPWILRWGITTLFVIVMALLTGSWFFKYPDTIKAKITVTSSDPPVSIIARSSGKIDEIFIKNNEAVECQAILAVIQNPAKTEDMLELISRMKAWNIYGYSEETVRRFFNGPSLSLGNIQAAYASFLSSLNDYRNYKTLNYYPQKIASQKEQLVTQREYYNRILKQAPVMSEQFRTSRNIFDRDSILLSKNVISENEYDISKNSFLQNKQSYLSFSASLKQSEVQLMKGEENLLDLQQQATELERKYRLSLQNAVEALSAQIKTWEQNYLLVSPIAGTVNQMGVWSNNQNVNTGETVFTVIPARQDQPKGKALLPVQGAGKVKVGQRVNVRINNFPDQEFGYLIGRVESVSNVPTAEGFYVVEIDFPKGMDTNYGKTLPITRQMLGSADIITEDLRLIERLLMPIKKLLKNQQ</sequence>
<evidence type="ECO:0000256" key="5">
    <source>
        <dbReference type="SAM" id="Coils"/>
    </source>
</evidence>
<name>A0A1D3UC21_TANFO</name>
<dbReference type="Gene3D" id="2.40.30.170">
    <property type="match status" value="1"/>
</dbReference>
<evidence type="ECO:0000256" key="6">
    <source>
        <dbReference type="SAM" id="Phobius"/>
    </source>
</evidence>
<dbReference type="PANTHER" id="PTHR30386:SF26">
    <property type="entry name" value="TRANSPORT PROTEIN COMB"/>
    <property type="match status" value="1"/>
</dbReference>
<dbReference type="InterPro" id="IPR050739">
    <property type="entry name" value="MFP"/>
</dbReference>
<gene>
    <name evidence="7" type="primary">hlyD_1</name>
    <name evidence="7" type="ORF">TFUB20_00089</name>
</gene>
<dbReference type="Proteomes" id="UP000182057">
    <property type="component" value="Unassembled WGS sequence"/>
</dbReference>
<dbReference type="AlphaFoldDB" id="A0A1D3UC21"/>
<evidence type="ECO:0000313" key="8">
    <source>
        <dbReference type="Proteomes" id="UP000182057"/>
    </source>
</evidence>
<dbReference type="PANTHER" id="PTHR30386">
    <property type="entry name" value="MEMBRANE FUSION SUBUNIT OF EMRAB-TOLC MULTIDRUG EFFLUX PUMP"/>
    <property type="match status" value="1"/>
</dbReference>
<organism evidence="7 8">
    <name type="scientific">Tannerella forsythia</name>
    <name type="common">Bacteroides forsythus</name>
    <dbReference type="NCBI Taxonomy" id="28112"/>
    <lineage>
        <taxon>Bacteria</taxon>
        <taxon>Pseudomonadati</taxon>
        <taxon>Bacteroidota</taxon>
        <taxon>Bacteroidia</taxon>
        <taxon>Bacteroidales</taxon>
        <taxon>Tannerellaceae</taxon>
        <taxon>Tannerella</taxon>
    </lineage>
</organism>
<evidence type="ECO:0000256" key="3">
    <source>
        <dbReference type="ARBA" id="ARBA00022989"/>
    </source>
</evidence>
<feature type="coiled-coil region" evidence="5">
    <location>
        <begin position="243"/>
        <end position="292"/>
    </location>
</feature>
<keyword evidence="4 6" id="KW-0472">Membrane</keyword>
<evidence type="ECO:0000256" key="1">
    <source>
        <dbReference type="ARBA" id="ARBA00004167"/>
    </source>
</evidence>
<evidence type="ECO:0000256" key="4">
    <source>
        <dbReference type="ARBA" id="ARBA00023136"/>
    </source>
</evidence>
<dbReference type="GO" id="GO:0016020">
    <property type="term" value="C:membrane"/>
    <property type="evidence" value="ECO:0007669"/>
    <property type="project" value="UniProtKB-SubCell"/>
</dbReference>
<dbReference type="RefSeq" id="WP_046824684.1">
    <property type="nucleotide sequence ID" value="NZ_CAUPTG010000039.1"/>
</dbReference>
<reference evidence="7 8" key="1">
    <citation type="submission" date="2016-09" db="EMBL/GenBank/DDBJ databases">
        <authorList>
            <person name="Capua I."/>
            <person name="De Benedictis P."/>
            <person name="Joannis T."/>
            <person name="Lombin L.H."/>
            <person name="Cattoli G."/>
        </authorList>
    </citation>
    <scope>NUCLEOTIDE SEQUENCE [LARGE SCALE GENOMIC DNA]</scope>
    <source>
        <strain evidence="7 8">UB20</strain>
    </source>
</reference>
<evidence type="ECO:0000256" key="2">
    <source>
        <dbReference type="ARBA" id="ARBA00022692"/>
    </source>
</evidence>
<proteinExistence type="predicted"/>
<feature type="transmembrane region" description="Helical" evidence="6">
    <location>
        <begin position="29"/>
        <end position="51"/>
    </location>
</feature>
<keyword evidence="5" id="KW-0175">Coiled coil</keyword>